<protein>
    <submittedName>
        <fullName evidence="1">Uncharacterized protein</fullName>
    </submittedName>
</protein>
<gene>
    <name evidence="1" type="ORF">S01H1_52974</name>
</gene>
<dbReference type="EMBL" id="BARS01034274">
    <property type="protein sequence ID" value="GAG20407.1"/>
    <property type="molecule type" value="Genomic_DNA"/>
</dbReference>
<sequence>MSLDLVKGKTLGEYIRKIQAEAATDFVYIEQS</sequence>
<dbReference type="AlphaFoldDB" id="X0WB19"/>
<accession>X0WB19</accession>
<name>X0WB19_9ZZZZ</name>
<evidence type="ECO:0000313" key="1">
    <source>
        <dbReference type="EMBL" id="GAG20407.1"/>
    </source>
</evidence>
<proteinExistence type="predicted"/>
<organism evidence="1">
    <name type="scientific">marine sediment metagenome</name>
    <dbReference type="NCBI Taxonomy" id="412755"/>
    <lineage>
        <taxon>unclassified sequences</taxon>
        <taxon>metagenomes</taxon>
        <taxon>ecological metagenomes</taxon>
    </lineage>
</organism>
<feature type="non-terminal residue" evidence="1">
    <location>
        <position position="32"/>
    </location>
</feature>
<reference evidence="1" key="1">
    <citation type="journal article" date="2014" name="Front. Microbiol.">
        <title>High frequency of phylogenetically diverse reductive dehalogenase-homologous genes in deep subseafloor sedimentary metagenomes.</title>
        <authorList>
            <person name="Kawai M."/>
            <person name="Futagami T."/>
            <person name="Toyoda A."/>
            <person name="Takaki Y."/>
            <person name="Nishi S."/>
            <person name="Hori S."/>
            <person name="Arai W."/>
            <person name="Tsubouchi T."/>
            <person name="Morono Y."/>
            <person name="Uchiyama I."/>
            <person name="Ito T."/>
            <person name="Fujiyama A."/>
            <person name="Inagaki F."/>
            <person name="Takami H."/>
        </authorList>
    </citation>
    <scope>NUCLEOTIDE SEQUENCE</scope>
    <source>
        <strain evidence="1">Expedition CK06-06</strain>
    </source>
</reference>
<comment type="caution">
    <text evidence="1">The sequence shown here is derived from an EMBL/GenBank/DDBJ whole genome shotgun (WGS) entry which is preliminary data.</text>
</comment>